<organism evidence="4">
    <name type="scientific">Callorhinchus milii</name>
    <name type="common">Ghost shark</name>
    <dbReference type="NCBI Taxonomy" id="7868"/>
    <lineage>
        <taxon>Eukaryota</taxon>
        <taxon>Metazoa</taxon>
        <taxon>Chordata</taxon>
        <taxon>Craniata</taxon>
        <taxon>Vertebrata</taxon>
        <taxon>Chondrichthyes</taxon>
        <taxon>Holocephali</taxon>
        <taxon>Chimaeriformes</taxon>
        <taxon>Callorhinchidae</taxon>
        <taxon>Callorhinchus</taxon>
    </lineage>
</organism>
<evidence type="ECO:0000313" key="4">
    <source>
        <dbReference type="EMBL" id="AFP10236.1"/>
    </source>
</evidence>
<evidence type="ECO:0000256" key="2">
    <source>
        <dbReference type="SAM" id="Phobius"/>
    </source>
</evidence>
<dbReference type="AlphaFoldDB" id="V9LDS0"/>
<evidence type="ECO:0000256" key="1">
    <source>
        <dbReference type="PROSITE-ProRule" id="PRU00529"/>
    </source>
</evidence>
<keyword evidence="1" id="KW-0694">RNA-binding</keyword>
<protein>
    <submittedName>
        <fullName evidence="4">THUMP domain-containing protein 2-like protein</fullName>
    </submittedName>
</protein>
<keyword evidence="2" id="KW-0472">Membrane</keyword>
<keyword evidence="2" id="KW-1133">Transmembrane helix</keyword>
<dbReference type="GO" id="GO:0030488">
    <property type="term" value="P:tRNA methylation"/>
    <property type="evidence" value="ECO:0007669"/>
    <property type="project" value="TreeGrafter"/>
</dbReference>
<keyword evidence="2" id="KW-0812">Transmembrane</keyword>
<dbReference type="EMBL" id="JW877719">
    <property type="protein sequence ID" value="AFP10236.1"/>
    <property type="molecule type" value="mRNA"/>
</dbReference>
<dbReference type="GO" id="GO:0016423">
    <property type="term" value="F:tRNA (guanine) methyltransferase activity"/>
    <property type="evidence" value="ECO:0007669"/>
    <property type="project" value="TreeGrafter"/>
</dbReference>
<dbReference type="Pfam" id="PF02926">
    <property type="entry name" value="THUMP"/>
    <property type="match status" value="1"/>
</dbReference>
<feature type="domain" description="THUMP" evidence="3">
    <location>
        <begin position="1"/>
        <end position="62"/>
    </location>
</feature>
<dbReference type="PANTHER" id="PTHR14911:SF1">
    <property type="entry name" value="THUMP DOMAIN-CONTAINING PROTEIN 2"/>
    <property type="match status" value="1"/>
</dbReference>
<evidence type="ECO:0000259" key="3">
    <source>
        <dbReference type="PROSITE" id="PS51165"/>
    </source>
</evidence>
<dbReference type="SUPFAM" id="SSF143437">
    <property type="entry name" value="THUMP domain-like"/>
    <property type="match status" value="1"/>
</dbReference>
<dbReference type="PROSITE" id="PS51165">
    <property type="entry name" value="THUMP"/>
    <property type="match status" value="1"/>
</dbReference>
<dbReference type="PANTHER" id="PTHR14911">
    <property type="entry name" value="THUMP DOMAIN-CONTAINING"/>
    <property type="match status" value="1"/>
</dbReference>
<feature type="transmembrane region" description="Helical" evidence="2">
    <location>
        <begin position="88"/>
        <end position="109"/>
    </location>
</feature>
<proteinExistence type="evidence at transcript level"/>
<sequence>MSFRVSCRCSGKMAKRFTAQELGRAIGVALAKEMGWKAELRNPTLEVFIHLSDIHCVVGIPIVRLPLASRDYIKTVGLRSTVAWAMAYLADIKVGINVLIIFVIEYGIFAY</sequence>
<dbReference type="Gene3D" id="3.30.2130.30">
    <property type="match status" value="1"/>
</dbReference>
<reference evidence="4" key="1">
    <citation type="journal article" date="2014" name="Nature">
        <title>Elephant shark genome provides unique insights into gnathostome evolution.</title>
        <authorList>
            <consortium name="International Elephant Shark Genome Sequencing Consortium"/>
            <person name="Venkatesh B."/>
            <person name="Lee A.P."/>
            <person name="Ravi V."/>
            <person name="Maurya A.K."/>
            <person name="Lian M.M."/>
            <person name="Swann J.B."/>
            <person name="Ohta Y."/>
            <person name="Flajnik M.F."/>
            <person name="Sutoh Y."/>
            <person name="Kasahara M."/>
            <person name="Hoon S."/>
            <person name="Gangu V."/>
            <person name="Roy S.W."/>
            <person name="Irimia M."/>
            <person name="Korzh V."/>
            <person name="Kondrychyn I."/>
            <person name="Lim Z.W."/>
            <person name="Tay B.H."/>
            <person name="Tohari S."/>
            <person name="Kong K.W."/>
            <person name="Ho S."/>
            <person name="Lorente-Galdos B."/>
            <person name="Quilez J."/>
            <person name="Marques-Bonet T."/>
            <person name="Raney B.J."/>
            <person name="Ingham P.W."/>
            <person name="Tay A."/>
            <person name="Hillier L.W."/>
            <person name="Minx P."/>
            <person name="Boehm T."/>
            <person name="Wilson R.K."/>
            <person name="Brenner S."/>
            <person name="Warren W.C."/>
        </authorList>
    </citation>
    <scope>NUCLEOTIDE SEQUENCE</scope>
    <source>
        <tissue evidence="4">Brain</tissue>
    </source>
</reference>
<dbReference type="GO" id="GO:0003723">
    <property type="term" value="F:RNA binding"/>
    <property type="evidence" value="ECO:0007669"/>
    <property type="project" value="UniProtKB-UniRule"/>
</dbReference>
<dbReference type="InterPro" id="IPR004114">
    <property type="entry name" value="THUMP_dom"/>
</dbReference>
<accession>V9LDS0</accession>
<name>V9LDS0_CALMI</name>